<feature type="compositionally biased region" description="Basic and acidic residues" evidence="1">
    <location>
        <begin position="721"/>
        <end position="746"/>
    </location>
</feature>
<feature type="compositionally biased region" description="Acidic residues" evidence="1">
    <location>
        <begin position="1264"/>
        <end position="1279"/>
    </location>
</feature>
<accession>A0A0W0FL00</accession>
<evidence type="ECO:0000259" key="2">
    <source>
        <dbReference type="Pfam" id="PF09444"/>
    </source>
</evidence>
<feature type="compositionally biased region" description="Basic and acidic residues" evidence="1">
    <location>
        <begin position="1337"/>
        <end position="1356"/>
    </location>
</feature>
<reference evidence="3 4" key="1">
    <citation type="submission" date="2015-12" db="EMBL/GenBank/DDBJ databases">
        <title>Draft genome sequence of Moniliophthora roreri, the causal agent of frosty pod rot of cacao.</title>
        <authorList>
            <person name="Aime M.C."/>
            <person name="Diaz-Valderrama J.R."/>
            <person name="Kijpornyongpan T."/>
            <person name="Phillips-Mora W."/>
        </authorList>
    </citation>
    <scope>NUCLEOTIDE SEQUENCE [LARGE SCALE GENOMIC DNA]</scope>
    <source>
        <strain evidence="3 4">MCA 2952</strain>
    </source>
</reference>
<feature type="compositionally biased region" description="Acidic residues" evidence="1">
    <location>
        <begin position="1096"/>
        <end position="1107"/>
    </location>
</feature>
<feature type="compositionally biased region" description="Polar residues" evidence="1">
    <location>
        <begin position="11"/>
        <end position="21"/>
    </location>
</feature>
<evidence type="ECO:0000313" key="4">
    <source>
        <dbReference type="Proteomes" id="UP000054988"/>
    </source>
</evidence>
<feature type="compositionally biased region" description="Basic residues" evidence="1">
    <location>
        <begin position="1039"/>
        <end position="1049"/>
    </location>
</feature>
<feature type="domain" description="DNA replication checkpoint mediator MRC1" evidence="2">
    <location>
        <begin position="1091"/>
        <end position="1229"/>
    </location>
</feature>
<feature type="compositionally biased region" description="Polar residues" evidence="1">
    <location>
        <begin position="1001"/>
        <end position="1014"/>
    </location>
</feature>
<feature type="compositionally biased region" description="Acidic residues" evidence="1">
    <location>
        <begin position="1185"/>
        <end position="1194"/>
    </location>
</feature>
<name>A0A0W0FL00_MONRR</name>
<feature type="compositionally biased region" description="Polar residues" evidence="1">
    <location>
        <begin position="180"/>
        <end position="196"/>
    </location>
</feature>
<comment type="caution">
    <text evidence="3">The sequence shown here is derived from an EMBL/GenBank/DDBJ whole genome shotgun (WGS) entry which is preliminary data.</text>
</comment>
<feature type="compositionally biased region" description="Basic and acidic residues" evidence="1">
    <location>
        <begin position="117"/>
        <end position="129"/>
    </location>
</feature>
<feature type="compositionally biased region" description="Acidic residues" evidence="1">
    <location>
        <begin position="600"/>
        <end position="610"/>
    </location>
</feature>
<dbReference type="InterPro" id="IPR018564">
    <property type="entry name" value="Repl_chkpnt_MRC1_dom"/>
</dbReference>
<sequence>MPLKKEFSIVADSTASSSPTRPITPVKRAARTYGRPREPVALEADDPDRSYSSTSSSSLRSSIYRTGPLNTREEIPPSSPVVFSSPDQHRAGSEEVEEDQVEHNDAPRRPNFAWRTIMDEIDKGEHDGEAAFGFAEESHAEKPNQEAPSESLSSGQRESGSAPASRPSITPHASLVDDSFNGSLSTLTTSAHQPSSPGEPGSPILTNRKRIIKHQKLALLESDVEEEATEESSPVKHPINTPPRQSSPTPPTSDDDEMHAAKKLSSKGKGKASSTRQSVPPLVFQDETLEGITVASTKSIEKQATKGKGKGAKPIKTKASKPTASERKEADKERARMKAEKSATVGWAPGKVRDMSTFMASLAGNGSKTPASETKANIFQAGAESSPILDFSSPHARKSSTPEKAPRSLGVAPKAESPGALSGSDDELPDISTVLKARDKRINLAEFKKRYVQETKTEPDDDDDLEIIPSNARLSGRARVVEKKVLPPPKRAVVIPLAKKSTKPKTVDDHNKELLSRVRAEEARTRKKKEEEWVRRGGKLVDTTLESMGTSAMADWKEVLAKKHLEAREAAVDASETRDEDESDEDWEPGDNLRGSVTPEPDEENENGDEELGKGDTVEDDTMLDDAHKAGSGDVDEDPFSVDVSMKAYRSRRSRAMVNSDTEDEDENAIRRQPDIGRVLVPATSAIFDPDVPMEGPSVIMARRGSCSSIEGGTEDEYDKENDTRRMYDHSEDKENTAVVRHDSTDIRPPLGSRQGSLLGGLTDRLSNRLSMSPGDRVPTDDENDENNLQPTRRQPLKPLRSEESLTLSPTKSFFERLQGATADSGSRTTANAPGPSLQPALNLSPVIRARQPGGGFSQFSDDESEKFAAPALQSGFADLFDSNTQFNPDSSAKGGFGNADKLLSLGLTQDMEARPMLAINEDLKRQADEIFEKEQGCIVERANRKIDNKPELYINDAGFLTQTRPTDGTPDIYRPLPTQSQALSRSSSLALFATQRHTTSLTGMTPSGVTQRTPFRDISLSGPDFENTLVEETPSSGPRRRRLMKRRSSSPDEGRGSPSPMPTPIQGGSLLDAFALHQKKKEKRERKPLQRSEFVEAEAQESDEETFGFVKSRDDDENGGEDLDKTLETLVDDKEMDENTIAVEKVLEKYKEHAEIDDKEVEALHMRAAQGELRKKRTRGVGVDDSDDEEDDEERARRIRRRMDRGARIDRQNIKELGDHPETRAFYNSYTKGIKDDEDNDLAYLQQSAPDFTMADIPQKQEGDEDDDDDNDNDDESGPGEVNRSEVVARLRQLAQGSTMKDEPAFDPHDVSWADSDNELDGDSDMRVKVSGKSLRASDRGVRRRDTEVDMDGHHNYVQSSSFMDTEEGRSRMESWASAEQRIRTRGGNGRSVAGAAITGHRKLKDGGGSLRRGQGAASSAKPAQRRPVRETPSLLNATALDRSSRFGQ</sequence>
<feature type="compositionally biased region" description="Polar residues" evidence="1">
    <location>
        <begin position="364"/>
        <end position="377"/>
    </location>
</feature>
<feature type="compositionally biased region" description="Basic and acidic residues" evidence="1">
    <location>
        <begin position="324"/>
        <end position="341"/>
    </location>
</feature>
<feature type="compositionally biased region" description="Low complexity" evidence="1">
    <location>
        <begin position="50"/>
        <end position="62"/>
    </location>
</feature>
<feature type="compositionally biased region" description="Low complexity" evidence="1">
    <location>
        <begin position="751"/>
        <end position="762"/>
    </location>
</feature>
<organism evidence="3 4">
    <name type="scientific">Moniliophthora roreri</name>
    <name type="common">Frosty pod rot fungus</name>
    <name type="synonym">Monilia roreri</name>
    <dbReference type="NCBI Taxonomy" id="221103"/>
    <lineage>
        <taxon>Eukaryota</taxon>
        <taxon>Fungi</taxon>
        <taxon>Dikarya</taxon>
        <taxon>Basidiomycota</taxon>
        <taxon>Agaricomycotina</taxon>
        <taxon>Agaricomycetes</taxon>
        <taxon>Agaricomycetidae</taxon>
        <taxon>Agaricales</taxon>
        <taxon>Marasmiineae</taxon>
        <taxon>Marasmiaceae</taxon>
        <taxon>Moniliophthora</taxon>
    </lineage>
</organism>
<feature type="compositionally biased region" description="Basic and acidic residues" evidence="1">
    <location>
        <begin position="1205"/>
        <end position="1224"/>
    </location>
</feature>
<feature type="compositionally biased region" description="Basic residues" evidence="1">
    <location>
        <begin position="207"/>
        <end position="216"/>
    </location>
</feature>
<feature type="region of interest" description="Disordered" evidence="1">
    <location>
        <begin position="1171"/>
        <end position="1450"/>
    </location>
</feature>
<feature type="region of interest" description="Disordered" evidence="1">
    <location>
        <begin position="567"/>
        <end position="673"/>
    </location>
</feature>
<feature type="compositionally biased region" description="Acidic residues" evidence="1">
    <location>
        <begin position="578"/>
        <end position="589"/>
    </location>
</feature>
<feature type="compositionally biased region" description="Polar residues" evidence="1">
    <location>
        <begin position="146"/>
        <end position="159"/>
    </location>
</feature>
<feature type="region of interest" description="Disordered" evidence="1">
    <location>
        <begin position="1001"/>
        <end position="1126"/>
    </location>
</feature>
<dbReference type="EMBL" id="LATX01001871">
    <property type="protein sequence ID" value="KTB36979.1"/>
    <property type="molecule type" value="Genomic_DNA"/>
</dbReference>
<proteinExistence type="predicted"/>
<gene>
    <name evidence="3" type="ORF">WG66_10435</name>
</gene>
<dbReference type="Pfam" id="PF09444">
    <property type="entry name" value="MRC1"/>
    <property type="match status" value="1"/>
</dbReference>
<dbReference type="eggNOG" id="ENOG502SA6N">
    <property type="taxonomic scope" value="Eukaryota"/>
</dbReference>
<protein>
    <recommendedName>
        <fullName evidence="2">DNA replication checkpoint mediator MRC1 domain-containing protein</fullName>
    </recommendedName>
</protein>
<feature type="compositionally biased region" description="Polar residues" evidence="1">
    <location>
        <begin position="822"/>
        <end position="832"/>
    </location>
</feature>
<evidence type="ECO:0000313" key="3">
    <source>
        <dbReference type="EMBL" id="KTB36979.1"/>
    </source>
</evidence>
<feature type="region of interest" description="Disordered" evidence="1">
    <location>
        <begin position="1"/>
        <end position="348"/>
    </location>
</feature>
<feature type="region of interest" description="Disordered" evidence="1">
    <location>
        <begin position="362"/>
        <end position="429"/>
    </location>
</feature>
<feature type="region of interest" description="Disordered" evidence="1">
    <location>
        <begin position="703"/>
        <end position="841"/>
    </location>
</feature>
<feature type="compositionally biased region" description="Basic and acidic residues" evidence="1">
    <location>
        <begin position="1086"/>
        <end position="1095"/>
    </location>
</feature>
<feature type="compositionally biased region" description="Basic residues" evidence="1">
    <location>
        <begin position="305"/>
        <end position="319"/>
    </location>
</feature>
<evidence type="ECO:0000256" key="1">
    <source>
        <dbReference type="SAM" id="MobiDB-lite"/>
    </source>
</evidence>
<feature type="compositionally biased region" description="Basic and acidic residues" evidence="1">
    <location>
        <begin position="567"/>
        <end position="577"/>
    </location>
</feature>
<dbReference type="Proteomes" id="UP000054988">
    <property type="component" value="Unassembled WGS sequence"/>
</dbReference>
<feature type="compositionally biased region" description="Basic and acidic residues" evidence="1">
    <location>
        <begin position="1301"/>
        <end position="1313"/>
    </location>
</feature>
<feature type="compositionally biased region" description="Basic residues" evidence="1">
    <location>
        <begin position="261"/>
        <end position="270"/>
    </location>
</feature>